<dbReference type="InterPro" id="IPR011112">
    <property type="entry name" value="Rho-like_N"/>
</dbReference>
<feature type="region of interest" description="Disordered" evidence="1">
    <location>
        <begin position="1"/>
        <end position="23"/>
    </location>
</feature>
<accession>A0ABU6YL41</accession>
<organism evidence="3 4">
    <name type="scientific">Stylosanthes scabra</name>
    <dbReference type="NCBI Taxonomy" id="79078"/>
    <lineage>
        <taxon>Eukaryota</taxon>
        <taxon>Viridiplantae</taxon>
        <taxon>Streptophyta</taxon>
        <taxon>Embryophyta</taxon>
        <taxon>Tracheophyta</taxon>
        <taxon>Spermatophyta</taxon>
        <taxon>Magnoliopsida</taxon>
        <taxon>eudicotyledons</taxon>
        <taxon>Gunneridae</taxon>
        <taxon>Pentapetalae</taxon>
        <taxon>rosids</taxon>
        <taxon>fabids</taxon>
        <taxon>Fabales</taxon>
        <taxon>Fabaceae</taxon>
        <taxon>Papilionoideae</taxon>
        <taxon>50 kb inversion clade</taxon>
        <taxon>dalbergioids sensu lato</taxon>
        <taxon>Dalbergieae</taxon>
        <taxon>Pterocarpus clade</taxon>
        <taxon>Stylosanthes</taxon>
    </lineage>
</organism>
<evidence type="ECO:0000256" key="1">
    <source>
        <dbReference type="SAM" id="MobiDB-lite"/>
    </source>
</evidence>
<evidence type="ECO:0000313" key="4">
    <source>
        <dbReference type="Proteomes" id="UP001341840"/>
    </source>
</evidence>
<name>A0ABU6YL41_9FABA</name>
<dbReference type="EMBL" id="JASCZI010242100">
    <property type="protein sequence ID" value="MED6209583.1"/>
    <property type="molecule type" value="Genomic_DNA"/>
</dbReference>
<evidence type="ECO:0000313" key="3">
    <source>
        <dbReference type="EMBL" id="MED6209583.1"/>
    </source>
</evidence>
<feature type="compositionally biased region" description="Polar residues" evidence="1">
    <location>
        <begin position="248"/>
        <end position="257"/>
    </location>
</feature>
<proteinExistence type="predicted"/>
<feature type="compositionally biased region" description="Polar residues" evidence="1">
    <location>
        <begin position="268"/>
        <end position="286"/>
    </location>
</feature>
<gene>
    <name evidence="3" type="ORF">PIB30_056109</name>
</gene>
<keyword evidence="4" id="KW-1185">Reference proteome</keyword>
<evidence type="ECO:0000259" key="2">
    <source>
        <dbReference type="Pfam" id="PF07498"/>
    </source>
</evidence>
<reference evidence="3 4" key="1">
    <citation type="journal article" date="2023" name="Plants (Basel)">
        <title>Bridging the Gap: Combining Genomics and Transcriptomics Approaches to Understand Stylosanthes scabra, an Orphan Legume from the Brazilian Caatinga.</title>
        <authorList>
            <person name="Ferreira-Neto J.R.C."/>
            <person name="da Silva M.D."/>
            <person name="Binneck E."/>
            <person name="de Melo N.F."/>
            <person name="da Silva R.H."/>
            <person name="de Melo A.L.T.M."/>
            <person name="Pandolfi V."/>
            <person name="Bustamante F.O."/>
            <person name="Brasileiro-Vidal A.C."/>
            <person name="Benko-Iseppon A.M."/>
        </authorList>
    </citation>
    <scope>NUCLEOTIDE SEQUENCE [LARGE SCALE GENOMIC DNA]</scope>
    <source>
        <tissue evidence="3">Leaves</tissue>
    </source>
</reference>
<sequence>MKCSSGLPDGIKLSGTSDDNEEVGRSQLIGTVAGQISNQLSPMGNGNTSREGKREVAIVKSKDVSSDALVSSTSIKGRKKCNESKFDASNKCKGRNSDLEKKLCDFASKTRKAIKKEPEVATAEDLGSINHPLQIVFPRDLFPADTELSPLKGGNVKNSEQVMNIEKSGLTHAQSSALIALFESQTRSALYTGLPLTDQENPLAECLTSKIYANLAQSNMNFPAKLKTQGKRKFESETSAGEPDDISTEVSTGTSLIVSAKRQRKSTRLSITDDTSSNGSGNSRMTSAGLPDQHENEVRAIVPYDSDFSESQKKRRGSNAKTAKPNPGSVNTDNRGEVNLQELYSEIGSASETSDSLCDKLTKFTMDKLRAMAKDKKVKQYYKLKKGDLVAQLFEKLSSSTC</sequence>
<protein>
    <recommendedName>
        <fullName evidence="2">Rho termination factor-like N-terminal domain-containing protein</fullName>
    </recommendedName>
</protein>
<comment type="caution">
    <text evidence="3">The sequence shown here is derived from an EMBL/GenBank/DDBJ whole genome shotgun (WGS) entry which is preliminary data.</text>
</comment>
<dbReference type="Proteomes" id="UP001341840">
    <property type="component" value="Unassembled WGS sequence"/>
</dbReference>
<feature type="region of interest" description="Disordered" evidence="1">
    <location>
        <begin position="233"/>
        <end position="335"/>
    </location>
</feature>
<feature type="domain" description="Rho termination factor-like N-terminal" evidence="2">
    <location>
        <begin position="361"/>
        <end position="396"/>
    </location>
</feature>
<dbReference type="Pfam" id="PF07498">
    <property type="entry name" value="Rho_N"/>
    <property type="match status" value="1"/>
</dbReference>